<dbReference type="InterPro" id="IPR027417">
    <property type="entry name" value="P-loop_NTPase"/>
</dbReference>
<organism evidence="6 7">
    <name type="scientific">Nonomuraea longispora</name>
    <dbReference type="NCBI Taxonomy" id="1848320"/>
    <lineage>
        <taxon>Bacteria</taxon>
        <taxon>Bacillati</taxon>
        <taxon>Actinomycetota</taxon>
        <taxon>Actinomycetes</taxon>
        <taxon>Streptosporangiales</taxon>
        <taxon>Streptosporangiaceae</taxon>
        <taxon>Nonomuraea</taxon>
    </lineage>
</organism>
<name>A0A4R4NJT9_9ACTN</name>
<dbReference type="InterPro" id="IPR008995">
    <property type="entry name" value="Mo/tungstate-bd_C_term_dom"/>
</dbReference>
<proteinExistence type="predicted"/>
<keyword evidence="2" id="KW-0547">Nucleotide-binding</keyword>
<evidence type="ECO:0000256" key="2">
    <source>
        <dbReference type="ARBA" id="ARBA00022741"/>
    </source>
</evidence>
<dbReference type="Gene3D" id="3.40.50.300">
    <property type="entry name" value="P-loop containing nucleotide triphosphate hydrolases"/>
    <property type="match status" value="1"/>
</dbReference>
<dbReference type="Gene3D" id="2.40.50.100">
    <property type="match status" value="1"/>
</dbReference>
<dbReference type="InterPro" id="IPR050093">
    <property type="entry name" value="ABC_SmlMolc_Importer"/>
</dbReference>
<evidence type="ECO:0000259" key="5">
    <source>
        <dbReference type="PROSITE" id="PS50893"/>
    </source>
</evidence>
<gene>
    <name evidence="6" type="ORF">E1267_07635</name>
</gene>
<dbReference type="EC" id="7.6.2.9" evidence="4"/>
<dbReference type="GO" id="GO:0043190">
    <property type="term" value="C:ATP-binding cassette (ABC) transporter complex"/>
    <property type="evidence" value="ECO:0007669"/>
    <property type="project" value="InterPro"/>
</dbReference>
<dbReference type="GO" id="GO:0015418">
    <property type="term" value="F:ABC-type quaternary ammonium compound transporting activity"/>
    <property type="evidence" value="ECO:0007669"/>
    <property type="project" value="UniProtKB-EC"/>
</dbReference>
<evidence type="ECO:0000313" key="6">
    <source>
        <dbReference type="EMBL" id="TDC09345.1"/>
    </source>
</evidence>
<protein>
    <recommendedName>
        <fullName evidence="4">ABC-type quaternary amine transporter</fullName>
        <ecNumber evidence="4">7.6.2.9</ecNumber>
    </recommendedName>
</protein>
<evidence type="ECO:0000256" key="4">
    <source>
        <dbReference type="ARBA" id="ARBA00066388"/>
    </source>
</evidence>
<dbReference type="GO" id="GO:0005524">
    <property type="term" value="F:ATP binding"/>
    <property type="evidence" value="ECO:0007669"/>
    <property type="project" value="UniProtKB-KW"/>
</dbReference>
<dbReference type="PROSITE" id="PS00211">
    <property type="entry name" value="ABC_TRANSPORTER_1"/>
    <property type="match status" value="1"/>
</dbReference>
<dbReference type="EMBL" id="SMJZ01000018">
    <property type="protein sequence ID" value="TDC09345.1"/>
    <property type="molecule type" value="Genomic_DNA"/>
</dbReference>
<dbReference type="RefSeq" id="WP_132331201.1">
    <property type="nucleotide sequence ID" value="NZ_SMJZ01000018.1"/>
</dbReference>
<reference evidence="6 7" key="1">
    <citation type="submission" date="2019-02" db="EMBL/GenBank/DDBJ databases">
        <title>Draft genome sequences of novel Actinobacteria.</title>
        <authorList>
            <person name="Sahin N."/>
            <person name="Ay H."/>
            <person name="Saygin H."/>
        </authorList>
    </citation>
    <scope>NUCLEOTIDE SEQUENCE [LARGE SCALE GENOMIC DNA]</scope>
    <source>
        <strain evidence="6 7">KC201</strain>
    </source>
</reference>
<evidence type="ECO:0000313" key="7">
    <source>
        <dbReference type="Proteomes" id="UP000295157"/>
    </source>
</evidence>
<comment type="caution">
    <text evidence="6">The sequence shown here is derived from an EMBL/GenBank/DDBJ whole genome shotgun (WGS) entry which is preliminary data.</text>
</comment>
<dbReference type="FunFam" id="3.40.50.300:FF:000425">
    <property type="entry name" value="Probable ABC transporter, ATP-binding subunit"/>
    <property type="match status" value="1"/>
</dbReference>
<dbReference type="InterPro" id="IPR013611">
    <property type="entry name" value="Transp-assoc_OB_typ2"/>
</dbReference>
<accession>A0A4R4NJT9</accession>
<dbReference type="PANTHER" id="PTHR42781">
    <property type="entry name" value="SPERMIDINE/PUTRESCINE IMPORT ATP-BINDING PROTEIN POTA"/>
    <property type="match status" value="1"/>
</dbReference>
<keyword evidence="3 6" id="KW-0067">ATP-binding</keyword>
<dbReference type="SMART" id="SM00382">
    <property type="entry name" value="AAA"/>
    <property type="match status" value="1"/>
</dbReference>
<dbReference type="InterPro" id="IPR003593">
    <property type="entry name" value="AAA+_ATPase"/>
</dbReference>
<keyword evidence="1" id="KW-0813">Transport</keyword>
<dbReference type="Proteomes" id="UP000295157">
    <property type="component" value="Unassembled WGS sequence"/>
</dbReference>
<evidence type="ECO:0000256" key="1">
    <source>
        <dbReference type="ARBA" id="ARBA00022448"/>
    </source>
</evidence>
<dbReference type="OrthoDB" id="7838608at2"/>
<feature type="domain" description="ABC transporter" evidence="5">
    <location>
        <begin position="12"/>
        <end position="243"/>
    </location>
</feature>
<evidence type="ECO:0000256" key="3">
    <source>
        <dbReference type="ARBA" id="ARBA00022840"/>
    </source>
</evidence>
<dbReference type="Pfam" id="PF00005">
    <property type="entry name" value="ABC_tran"/>
    <property type="match status" value="1"/>
</dbReference>
<dbReference type="SUPFAM" id="SSF50331">
    <property type="entry name" value="MOP-like"/>
    <property type="match status" value="1"/>
</dbReference>
<dbReference type="AlphaFoldDB" id="A0A4R4NJT9"/>
<dbReference type="PANTHER" id="PTHR42781:SF4">
    <property type="entry name" value="SPERMIDINE_PUTRESCINE IMPORT ATP-BINDING PROTEIN POTA"/>
    <property type="match status" value="1"/>
</dbReference>
<dbReference type="GO" id="GO:0016887">
    <property type="term" value="F:ATP hydrolysis activity"/>
    <property type="evidence" value="ECO:0007669"/>
    <property type="project" value="InterPro"/>
</dbReference>
<keyword evidence="7" id="KW-1185">Reference proteome</keyword>
<dbReference type="PROSITE" id="PS50893">
    <property type="entry name" value="ABC_TRANSPORTER_2"/>
    <property type="match status" value="1"/>
</dbReference>
<sequence length="351" mass="38003">MTAAATGGGPDAELRGIRKVYDNGARGVEQVDFTVATGEFFSMLGPSGCGKSTTLRILAGLEEPTSGEVLIRGEPMRGRPAHRRPTNMVFQRLALFPHLTVADNIAFGPKLRRKPARQVSEIVGSMLDLVDLAGYDARYPAQLSGGQQQRVAIARALANEPAVLLLDEPLGALDLRLRVQMQQALKRIQHDSGTTFVYVTHDQVEALTMSDRMAVMNEGRIEQIGPPAELYRSPATKFTATFLGDTNLYEGTYDGGLLEAEGIGVKVARPGRAVSVRPEHVAVGKDLDCANRYHGRLEDVIFQGASTRYHVRLASGVLVISERREEAGSTLTVGDEVETGWDVDAGVVLDH</sequence>
<dbReference type="SUPFAM" id="SSF52540">
    <property type="entry name" value="P-loop containing nucleoside triphosphate hydrolases"/>
    <property type="match status" value="1"/>
</dbReference>
<dbReference type="Pfam" id="PF08402">
    <property type="entry name" value="TOBE_2"/>
    <property type="match status" value="1"/>
</dbReference>
<dbReference type="InterPro" id="IPR017871">
    <property type="entry name" value="ABC_transporter-like_CS"/>
</dbReference>
<dbReference type="InterPro" id="IPR003439">
    <property type="entry name" value="ABC_transporter-like_ATP-bd"/>
</dbReference>